<feature type="domain" description="Asl1-like glycosyl hydrolase catalytic" evidence="1">
    <location>
        <begin position="145"/>
        <end position="364"/>
    </location>
</feature>
<dbReference type="Gene3D" id="3.20.20.80">
    <property type="entry name" value="Glycosidases"/>
    <property type="match status" value="1"/>
</dbReference>
<dbReference type="SUPFAM" id="SSF51445">
    <property type="entry name" value="(Trans)glycosidases"/>
    <property type="match status" value="1"/>
</dbReference>
<protein>
    <submittedName>
        <fullName evidence="2">Glycosyl hydrolase catalytic core</fullName>
    </submittedName>
</protein>
<dbReference type="Pfam" id="PF11790">
    <property type="entry name" value="Glyco_hydro_cc"/>
    <property type="match status" value="1"/>
</dbReference>
<dbReference type="RefSeq" id="WP_090623103.1">
    <property type="nucleotide sequence ID" value="NZ_FOQO01000001.1"/>
</dbReference>
<dbReference type="STRING" id="1477437.SAMN05444682_101292"/>
<dbReference type="PROSITE" id="PS51257">
    <property type="entry name" value="PROKAR_LIPOPROTEIN"/>
    <property type="match status" value="1"/>
</dbReference>
<dbReference type="EMBL" id="FOQO01000001">
    <property type="protein sequence ID" value="SFH81006.1"/>
    <property type="molecule type" value="Genomic_DNA"/>
</dbReference>
<evidence type="ECO:0000313" key="2">
    <source>
        <dbReference type="EMBL" id="SFH81006.1"/>
    </source>
</evidence>
<dbReference type="PANTHER" id="PTHR34154:SF3">
    <property type="entry name" value="ALKALI-SENSITIVE LINKAGE PROTEIN 1"/>
    <property type="match status" value="1"/>
</dbReference>
<dbReference type="Proteomes" id="UP000198670">
    <property type="component" value="Unassembled WGS sequence"/>
</dbReference>
<dbReference type="PANTHER" id="PTHR34154">
    <property type="entry name" value="ALKALI-SENSITIVE LINKAGE PROTEIN 1"/>
    <property type="match status" value="1"/>
</dbReference>
<dbReference type="GO" id="GO:0016787">
    <property type="term" value="F:hydrolase activity"/>
    <property type="evidence" value="ECO:0007669"/>
    <property type="project" value="UniProtKB-KW"/>
</dbReference>
<keyword evidence="3" id="KW-1185">Reference proteome</keyword>
<accession>A0A1I3D2W4</accession>
<sequence length="677" mass="75084">MKQYRLHGRTGRTICLFLCLFGAGSSCQRYPMQRADMQSTETLPLTVFQYNDYTGDEAGIPSRTVFRGDTIPDGMNDNFSSFHLLQGFMATFAEHEDGTGFGFSYVARSSDVTVNLPAQLAQKVSFIRVLPVQNVLKKGVGNTNNTLIDSLNVSWFYDWGPLDHSTPTREYVPMAWGRGAANNPSRVDAYIEKDTVTHLLSFNEPDNASQSNIPYTEAVSLHKLLLRTGYRMGSPAPEEGNADKWLLNFMNKADQDTVKVDFMALHWYDWGNWSSTHNASPNPANVFNRFKNYLTRIYNLYKKPIWITEFNANRNTTPETHARFMELALPWLDAQPFIERYAYFFPPTVPAMENDTLTEVGRIYRDHVSTPSITGNIIYGDGSGGEEIPENMSIIPLTNELILPQYAYAGQQAAARLHYVCRLRLTGLAPNATYRYFTGLSDQASRTTQTPGWLLAIQNSTSPAGYIVGMSSSNKSVGGSRLDNNENYTGTGSKFSTFTTNASGNYTGWFAVVPTNQEQHQAGKNVYFFVQVNNGSGGTSLNHTFRTQSTISMLDYSTITEDIGGASAVKGISTVGDEKIVVLYSDTAMNDRPLYASFTEDDGIPQPYTNWYGTVNASEGQWGALIPNYLTSGVRAIRYVSINGSQLALFTSSNGEWGTTETVHPDNGSTPITIETP</sequence>
<dbReference type="AlphaFoldDB" id="A0A1I3D2W4"/>
<organism evidence="2 3">
    <name type="scientific">Parapedobacter indicus</name>
    <dbReference type="NCBI Taxonomy" id="1477437"/>
    <lineage>
        <taxon>Bacteria</taxon>
        <taxon>Pseudomonadati</taxon>
        <taxon>Bacteroidota</taxon>
        <taxon>Sphingobacteriia</taxon>
        <taxon>Sphingobacteriales</taxon>
        <taxon>Sphingobacteriaceae</taxon>
        <taxon>Parapedobacter</taxon>
    </lineage>
</organism>
<proteinExistence type="predicted"/>
<keyword evidence="2" id="KW-0378">Hydrolase</keyword>
<dbReference type="InterPro" id="IPR053183">
    <property type="entry name" value="ASL1"/>
</dbReference>
<dbReference type="InterPro" id="IPR017853">
    <property type="entry name" value="GH"/>
</dbReference>
<dbReference type="InterPro" id="IPR024655">
    <property type="entry name" value="Asl1_glyco_hydro_catalytic"/>
</dbReference>
<evidence type="ECO:0000313" key="3">
    <source>
        <dbReference type="Proteomes" id="UP000198670"/>
    </source>
</evidence>
<dbReference type="OrthoDB" id="9809583at2"/>
<dbReference type="GO" id="GO:0071966">
    <property type="term" value="P:fungal-type cell wall polysaccharide metabolic process"/>
    <property type="evidence" value="ECO:0007669"/>
    <property type="project" value="TreeGrafter"/>
</dbReference>
<name>A0A1I3D2W4_9SPHI</name>
<gene>
    <name evidence="2" type="ORF">SAMN05444682_101292</name>
</gene>
<reference evidence="2 3" key="1">
    <citation type="submission" date="2016-10" db="EMBL/GenBank/DDBJ databases">
        <authorList>
            <person name="de Groot N.N."/>
        </authorList>
    </citation>
    <scope>NUCLEOTIDE SEQUENCE [LARGE SCALE GENOMIC DNA]</scope>
    <source>
        <strain evidence="2 3">RK1</strain>
    </source>
</reference>
<evidence type="ECO:0000259" key="1">
    <source>
        <dbReference type="Pfam" id="PF11790"/>
    </source>
</evidence>